<comment type="caution">
    <text evidence="4">The sequence shown here is derived from an EMBL/GenBank/DDBJ whole genome shotgun (WGS) entry which is preliminary data.</text>
</comment>
<keyword evidence="2" id="KW-0732">Signal</keyword>
<evidence type="ECO:0000313" key="5">
    <source>
        <dbReference type="Proteomes" id="UP000601223"/>
    </source>
</evidence>
<dbReference type="RefSeq" id="WP_203751459.1">
    <property type="nucleotide sequence ID" value="NZ_BONF01000032.1"/>
</dbReference>
<dbReference type="InterPro" id="IPR011330">
    <property type="entry name" value="Glyco_hydro/deAcase_b/a-brl"/>
</dbReference>
<dbReference type="Gene3D" id="3.20.20.370">
    <property type="entry name" value="Glycoside hydrolase/deacetylase"/>
    <property type="match status" value="1"/>
</dbReference>
<dbReference type="InterPro" id="IPR051398">
    <property type="entry name" value="Polysacch_Deacetylase"/>
</dbReference>
<evidence type="ECO:0000256" key="1">
    <source>
        <dbReference type="ARBA" id="ARBA00004613"/>
    </source>
</evidence>
<sequence length="275" mass="30397">MSAGRIRTAVPVLCYHSVSDDAHDGELRWSVSPSDFDEQMALLRERGRTPLTVSGYTTMLRAALPLPPRPVLVTFDDGYADLATAALPVLRRYAIPATAYVVTARVGAARTRGSGPVVSWDQLAELHANGMEIGSHSHTHRALDCLRRSELRREVSLSKLALEDGLQEQVSSFAYPYGYHSPAVRREVRAAGYSSACGVKNALSHEADDLYAVARVLIERDLGAAGLDTLLDGRGWPPAWRRERLRTRVWRAYRQARHFADTARTAPQADARRVP</sequence>
<dbReference type="GO" id="GO:0005975">
    <property type="term" value="P:carbohydrate metabolic process"/>
    <property type="evidence" value="ECO:0007669"/>
    <property type="project" value="InterPro"/>
</dbReference>
<dbReference type="PANTHER" id="PTHR34216">
    <property type="match status" value="1"/>
</dbReference>
<feature type="domain" description="NodB homology" evidence="3">
    <location>
        <begin position="69"/>
        <end position="275"/>
    </location>
</feature>
<evidence type="ECO:0000259" key="3">
    <source>
        <dbReference type="PROSITE" id="PS51677"/>
    </source>
</evidence>
<evidence type="ECO:0000313" key="4">
    <source>
        <dbReference type="EMBL" id="GIF83949.1"/>
    </source>
</evidence>
<dbReference type="AlphaFoldDB" id="A0A8J3JVP3"/>
<comment type="subcellular location">
    <subcellularLocation>
        <location evidence="1">Secreted</location>
    </subcellularLocation>
</comment>
<dbReference type="Proteomes" id="UP000601223">
    <property type="component" value="Unassembled WGS sequence"/>
</dbReference>
<dbReference type="CDD" id="cd10918">
    <property type="entry name" value="CE4_NodB_like_5s_6s"/>
    <property type="match status" value="1"/>
</dbReference>
<organism evidence="4 5">
    <name type="scientific">Catellatospora bangladeshensis</name>
    <dbReference type="NCBI Taxonomy" id="310355"/>
    <lineage>
        <taxon>Bacteria</taxon>
        <taxon>Bacillati</taxon>
        <taxon>Actinomycetota</taxon>
        <taxon>Actinomycetes</taxon>
        <taxon>Micromonosporales</taxon>
        <taxon>Micromonosporaceae</taxon>
        <taxon>Catellatospora</taxon>
    </lineage>
</organism>
<dbReference type="EMBL" id="BONF01000032">
    <property type="protein sequence ID" value="GIF83949.1"/>
    <property type="molecule type" value="Genomic_DNA"/>
</dbReference>
<proteinExistence type="predicted"/>
<dbReference type="GO" id="GO:0005576">
    <property type="term" value="C:extracellular region"/>
    <property type="evidence" value="ECO:0007669"/>
    <property type="project" value="UniProtKB-SubCell"/>
</dbReference>
<reference evidence="4 5" key="1">
    <citation type="submission" date="2021-01" db="EMBL/GenBank/DDBJ databases">
        <title>Whole genome shotgun sequence of Catellatospora bangladeshensis NBRC 107357.</title>
        <authorList>
            <person name="Komaki H."/>
            <person name="Tamura T."/>
        </authorList>
    </citation>
    <scope>NUCLEOTIDE SEQUENCE [LARGE SCALE GENOMIC DNA]</scope>
    <source>
        <strain evidence="4 5">NBRC 107357</strain>
    </source>
</reference>
<evidence type="ECO:0000256" key="2">
    <source>
        <dbReference type="ARBA" id="ARBA00022729"/>
    </source>
</evidence>
<dbReference type="GO" id="GO:0016810">
    <property type="term" value="F:hydrolase activity, acting on carbon-nitrogen (but not peptide) bonds"/>
    <property type="evidence" value="ECO:0007669"/>
    <property type="project" value="InterPro"/>
</dbReference>
<dbReference type="Pfam" id="PF01522">
    <property type="entry name" value="Polysacc_deac_1"/>
    <property type="match status" value="1"/>
</dbReference>
<keyword evidence="5" id="KW-1185">Reference proteome</keyword>
<dbReference type="InterPro" id="IPR002509">
    <property type="entry name" value="NODB_dom"/>
</dbReference>
<gene>
    <name evidence="4" type="ORF">Cba03nite_52980</name>
</gene>
<dbReference type="PANTHER" id="PTHR34216:SF3">
    <property type="entry name" value="POLY-BETA-1,6-N-ACETYL-D-GLUCOSAMINE N-DEACETYLASE"/>
    <property type="match status" value="1"/>
</dbReference>
<dbReference type="PROSITE" id="PS51677">
    <property type="entry name" value="NODB"/>
    <property type="match status" value="1"/>
</dbReference>
<protein>
    <recommendedName>
        <fullName evidence="3">NodB homology domain-containing protein</fullName>
    </recommendedName>
</protein>
<accession>A0A8J3JVP3</accession>
<dbReference type="SUPFAM" id="SSF88713">
    <property type="entry name" value="Glycoside hydrolase/deacetylase"/>
    <property type="match status" value="1"/>
</dbReference>
<name>A0A8J3JVP3_9ACTN</name>